<reference evidence="2" key="1">
    <citation type="submission" date="2018-02" db="EMBL/GenBank/DDBJ databases">
        <authorList>
            <person name="Kim S.-K."/>
            <person name="Jung H.-I."/>
            <person name="Lee S.-W."/>
        </authorList>
    </citation>
    <scope>NUCLEOTIDE SEQUENCE</scope>
    <source>
        <strain evidence="2">SK3146</strain>
    </source>
</reference>
<name>A0ABY4RIM7_9BACL</name>
<sequence length="94" mass="10693">MKTYMSEKQIRLVGRVWEIRRYLKMAQQHLTTDVSLLAFLSQQTGHSHQRAGGLMLDGELTLPACSEGSTPYPPQRQSPQKTPDLRVIPFPSKQ</sequence>
<evidence type="ECO:0000256" key="1">
    <source>
        <dbReference type="SAM" id="MobiDB-lite"/>
    </source>
</evidence>
<dbReference type="EMBL" id="CP027059">
    <property type="protein sequence ID" value="UQZ82023.1"/>
    <property type="molecule type" value="Genomic_DNA"/>
</dbReference>
<dbReference type="Proteomes" id="UP001057134">
    <property type="component" value="Chromosome"/>
</dbReference>
<evidence type="ECO:0000313" key="2">
    <source>
        <dbReference type="EMBL" id="UQZ82023.1"/>
    </source>
</evidence>
<accession>A0ABY4RIM7</accession>
<feature type="region of interest" description="Disordered" evidence="1">
    <location>
        <begin position="65"/>
        <end position="94"/>
    </location>
</feature>
<proteinExistence type="predicted"/>
<evidence type="ECO:0008006" key="4">
    <source>
        <dbReference type="Google" id="ProtNLM"/>
    </source>
</evidence>
<dbReference type="InterPro" id="IPR025177">
    <property type="entry name" value="MciZ"/>
</dbReference>
<organism evidence="2 3">
    <name type="scientific">Paenibacillus konkukensis</name>
    <dbReference type="NCBI Taxonomy" id="2020716"/>
    <lineage>
        <taxon>Bacteria</taxon>
        <taxon>Bacillati</taxon>
        <taxon>Bacillota</taxon>
        <taxon>Bacilli</taxon>
        <taxon>Bacillales</taxon>
        <taxon>Paenibacillaceae</taxon>
        <taxon>Paenibacillus</taxon>
    </lineage>
</organism>
<gene>
    <name evidence="2" type="ORF">SK3146_01180</name>
</gene>
<protein>
    <recommendedName>
        <fullName evidence="4">Z-ring formation inhibitor MciZ</fullName>
    </recommendedName>
</protein>
<dbReference type="Pfam" id="PF13072">
    <property type="entry name" value="MciZ"/>
    <property type="match status" value="1"/>
</dbReference>
<keyword evidence="3" id="KW-1185">Reference proteome</keyword>
<evidence type="ECO:0000313" key="3">
    <source>
        <dbReference type="Proteomes" id="UP001057134"/>
    </source>
</evidence>
<reference evidence="2" key="2">
    <citation type="journal article" date="2021" name="J Anim Sci Technol">
        <title>Complete genome sequence of Paenibacillus konkukensis sp. nov. SK3146 as a potential probiotic strain.</title>
        <authorList>
            <person name="Jung H.I."/>
            <person name="Park S."/>
            <person name="Niu K.M."/>
            <person name="Lee S.W."/>
            <person name="Kothari D."/>
            <person name="Yi K.J."/>
            <person name="Kim S.K."/>
        </authorList>
    </citation>
    <scope>NUCLEOTIDE SEQUENCE</scope>
    <source>
        <strain evidence="2">SK3146</strain>
    </source>
</reference>